<evidence type="ECO:0000313" key="3">
    <source>
        <dbReference type="Proteomes" id="UP000317648"/>
    </source>
</evidence>
<evidence type="ECO:0000313" key="2">
    <source>
        <dbReference type="EMBL" id="QDU96529.1"/>
    </source>
</evidence>
<gene>
    <name evidence="2" type="ORF">Pla8534_43500</name>
</gene>
<dbReference type="InterPro" id="IPR035985">
    <property type="entry name" value="Ubiquitin-activating_enz"/>
</dbReference>
<evidence type="ECO:0000259" key="1">
    <source>
        <dbReference type="Pfam" id="PF00899"/>
    </source>
</evidence>
<dbReference type="KEGG" id="lcre:Pla8534_43500"/>
<organism evidence="2 3">
    <name type="scientific">Lignipirellula cremea</name>
    <dbReference type="NCBI Taxonomy" id="2528010"/>
    <lineage>
        <taxon>Bacteria</taxon>
        <taxon>Pseudomonadati</taxon>
        <taxon>Planctomycetota</taxon>
        <taxon>Planctomycetia</taxon>
        <taxon>Pirellulales</taxon>
        <taxon>Pirellulaceae</taxon>
        <taxon>Lignipirellula</taxon>
    </lineage>
</organism>
<dbReference type="RefSeq" id="WP_145055151.1">
    <property type="nucleotide sequence ID" value="NZ_CP036433.1"/>
</dbReference>
<dbReference type="GO" id="GO:0061503">
    <property type="term" value="F:tRNA threonylcarbamoyladenosine dehydratase"/>
    <property type="evidence" value="ECO:0007669"/>
    <property type="project" value="TreeGrafter"/>
</dbReference>
<dbReference type="InterPro" id="IPR045886">
    <property type="entry name" value="ThiF/MoeB/HesA"/>
</dbReference>
<name>A0A518DXF7_9BACT</name>
<dbReference type="Pfam" id="PF00899">
    <property type="entry name" value="ThiF"/>
    <property type="match status" value="1"/>
</dbReference>
<dbReference type="PANTHER" id="PTHR43267:SF3">
    <property type="entry name" value="THIF PROTEIN"/>
    <property type="match status" value="1"/>
</dbReference>
<dbReference type="InterPro" id="IPR000594">
    <property type="entry name" value="ThiF_NAD_FAD-bd"/>
</dbReference>
<dbReference type="AlphaFoldDB" id="A0A518DXF7"/>
<keyword evidence="3" id="KW-1185">Reference proteome</keyword>
<dbReference type="Proteomes" id="UP000317648">
    <property type="component" value="Chromosome"/>
</dbReference>
<sequence>MNATEPVPQNRFTRQRDLVPSDRLADVATAVIGVGAIGRQVALQLAAIGAPRIQLIDFDAVDVTNVTTQGYLGEDVGRPKVLATAAAIRRLDASIHVATIQDRYRAKLEIGETVFCCVDSISARAAIWRSVANRCQFWADGRMLGETIRILAASDADTFGRYANTLFAPADAQTGSCTSRSTIYAASIAAGLMVHQFTRWLRRLPVDGDTTLNLLAGECSVA</sequence>
<dbReference type="SUPFAM" id="SSF69572">
    <property type="entry name" value="Activating enzymes of the ubiquitin-like proteins"/>
    <property type="match status" value="1"/>
</dbReference>
<protein>
    <submittedName>
        <fullName evidence="2">Thiamine biosynthesis protein ThiF</fullName>
    </submittedName>
</protein>
<accession>A0A518DXF7</accession>
<proteinExistence type="predicted"/>
<reference evidence="2 3" key="1">
    <citation type="submission" date="2019-02" db="EMBL/GenBank/DDBJ databases">
        <title>Deep-cultivation of Planctomycetes and their phenomic and genomic characterization uncovers novel biology.</title>
        <authorList>
            <person name="Wiegand S."/>
            <person name="Jogler M."/>
            <person name="Boedeker C."/>
            <person name="Pinto D."/>
            <person name="Vollmers J."/>
            <person name="Rivas-Marin E."/>
            <person name="Kohn T."/>
            <person name="Peeters S.H."/>
            <person name="Heuer A."/>
            <person name="Rast P."/>
            <person name="Oberbeckmann S."/>
            <person name="Bunk B."/>
            <person name="Jeske O."/>
            <person name="Meyerdierks A."/>
            <person name="Storesund J.E."/>
            <person name="Kallscheuer N."/>
            <person name="Luecker S."/>
            <person name="Lage O.M."/>
            <person name="Pohl T."/>
            <person name="Merkel B.J."/>
            <person name="Hornburger P."/>
            <person name="Mueller R.-W."/>
            <person name="Bruemmer F."/>
            <person name="Labrenz M."/>
            <person name="Spormann A.M."/>
            <person name="Op den Camp H."/>
            <person name="Overmann J."/>
            <person name="Amann R."/>
            <person name="Jetten M.S.M."/>
            <person name="Mascher T."/>
            <person name="Medema M.H."/>
            <person name="Devos D.P."/>
            <person name="Kaster A.-K."/>
            <person name="Ovreas L."/>
            <person name="Rohde M."/>
            <person name="Galperin M.Y."/>
            <person name="Jogler C."/>
        </authorList>
    </citation>
    <scope>NUCLEOTIDE SEQUENCE [LARGE SCALE GENOMIC DNA]</scope>
    <source>
        <strain evidence="2 3">Pla85_3_4</strain>
    </source>
</reference>
<feature type="domain" description="THIF-type NAD/FAD binding fold" evidence="1">
    <location>
        <begin position="22"/>
        <end position="202"/>
    </location>
</feature>
<dbReference type="PANTHER" id="PTHR43267">
    <property type="entry name" value="TRNA THREONYLCARBAMOYLADENOSINE DEHYDRATASE"/>
    <property type="match status" value="1"/>
</dbReference>
<dbReference type="OrthoDB" id="258438at2"/>
<dbReference type="EMBL" id="CP036433">
    <property type="protein sequence ID" value="QDU96529.1"/>
    <property type="molecule type" value="Genomic_DNA"/>
</dbReference>
<dbReference type="GO" id="GO:0061504">
    <property type="term" value="P:cyclic threonylcarbamoyladenosine biosynthetic process"/>
    <property type="evidence" value="ECO:0007669"/>
    <property type="project" value="TreeGrafter"/>
</dbReference>
<dbReference type="Gene3D" id="3.40.50.720">
    <property type="entry name" value="NAD(P)-binding Rossmann-like Domain"/>
    <property type="match status" value="1"/>
</dbReference>
<dbReference type="GO" id="GO:0008641">
    <property type="term" value="F:ubiquitin-like modifier activating enzyme activity"/>
    <property type="evidence" value="ECO:0007669"/>
    <property type="project" value="InterPro"/>
</dbReference>